<comment type="caution">
    <text evidence="1">The sequence shown here is derived from an EMBL/GenBank/DDBJ whole genome shotgun (WGS) entry which is preliminary data.</text>
</comment>
<protein>
    <submittedName>
        <fullName evidence="1">Uncharacterized protein</fullName>
    </submittedName>
</protein>
<sequence>MIARSLLLWLHGLGDSGPPNEVRIKTSFTSPEFVNTKWSFPSAPSQSVTCENGAVIPSWFDVHKLPVTAFSPRDEKGVLKAVQSVHKIIDEEITAGTNPDNIFVCGFSQGGALTLASVLLYPRTIGGGAVFSGFVPFDSDTNIIEQIPPDAKKTPILWIHGMADEEVLFEAGQEGPPFLERAGVSWEFKAYPGLDHSVSTDGLSYLETWIKARLRSS</sequence>
<proteinExistence type="predicted"/>
<organism evidence="1 2">
    <name type="scientific">Vaccinium darrowii</name>
    <dbReference type="NCBI Taxonomy" id="229202"/>
    <lineage>
        <taxon>Eukaryota</taxon>
        <taxon>Viridiplantae</taxon>
        <taxon>Streptophyta</taxon>
        <taxon>Embryophyta</taxon>
        <taxon>Tracheophyta</taxon>
        <taxon>Spermatophyta</taxon>
        <taxon>Magnoliopsida</taxon>
        <taxon>eudicotyledons</taxon>
        <taxon>Gunneridae</taxon>
        <taxon>Pentapetalae</taxon>
        <taxon>asterids</taxon>
        <taxon>Ericales</taxon>
        <taxon>Ericaceae</taxon>
        <taxon>Vaccinioideae</taxon>
        <taxon>Vaccinieae</taxon>
        <taxon>Vaccinium</taxon>
    </lineage>
</organism>
<gene>
    <name evidence="1" type="ORF">Vadar_004162</name>
</gene>
<reference evidence="1 2" key="1">
    <citation type="journal article" date="2021" name="Hortic Res">
        <title>High-quality reference genome and annotation aids understanding of berry development for evergreen blueberry (Vaccinium darrowii).</title>
        <authorList>
            <person name="Yu J."/>
            <person name="Hulse-Kemp A.M."/>
            <person name="Babiker E."/>
            <person name="Staton M."/>
        </authorList>
    </citation>
    <scope>NUCLEOTIDE SEQUENCE [LARGE SCALE GENOMIC DNA]</scope>
    <source>
        <strain evidence="2">cv. NJ 8807/NJ 8810</strain>
        <tissue evidence="1">Young leaf</tissue>
    </source>
</reference>
<dbReference type="EMBL" id="CM037156">
    <property type="protein sequence ID" value="KAH7836668.1"/>
    <property type="molecule type" value="Genomic_DNA"/>
</dbReference>
<dbReference type="Proteomes" id="UP000828048">
    <property type="component" value="Chromosome 6"/>
</dbReference>
<accession>A0ACB7X7L1</accession>
<name>A0ACB7X7L1_9ERIC</name>
<keyword evidence="2" id="KW-1185">Reference proteome</keyword>
<evidence type="ECO:0000313" key="1">
    <source>
        <dbReference type="EMBL" id="KAH7836668.1"/>
    </source>
</evidence>
<evidence type="ECO:0000313" key="2">
    <source>
        <dbReference type="Proteomes" id="UP000828048"/>
    </source>
</evidence>